<organism evidence="3 4">
    <name type="scientific">Drosophila navojoa</name>
    <name type="common">Fruit fly</name>
    <dbReference type="NCBI Taxonomy" id="7232"/>
    <lineage>
        <taxon>Eukaryota</taxon>
        <taxon>Metazoa</taxon>
        <taxon>Ecdysozoa</taxon>
        <taxon>Arthropoda</taxon>
        <taxon>Hexapoda</taxon>
        <taxon>Insecta</taxon>
        <taxon>Pterygota</taxon>
        <taxon>Neoptera</taxon>
        <taxon>Endopterygota</taxon>
        <taxon>Diptera</taxon>
        <taxon>Brachycera</taxon>
        <taxon>Muscomorpha</taxon>
        <taxon>Ephydroidea</taxon>
        <taxon>Drosophilidae</taxon>
        <taxon>Drosophila</taxon>
    </lineage>
</organism>
<keyword evidence="2" id="KW-0449">Lipoprotein</keyword>
<evidence type="ECO:0000313" key="3">
    <source>
        <dbReference type="EMBL" id="TDG48930.1"/>
    </source>
</evidence>
<dbReference type="PANTHER" id="PTHR23248:SF4">
    <property type="entry name" value="PHOSPHOLIPID SCRAMBLASE"/>
    <property type="match status" value="1"/>
</dbReference>
<sequence>MLQNDAVRTLQYDSEIRVAQTSTANEPRVFDGQISITSQPRPTTDAPRIPLPISTVAGSRTFIPLAGYDCLADLPSVHIEQTFELNDSLTAVSSENRYVVRSPLGDAIFAASESSTHNNRMIWGSGRPFQMHLLDKTHQEALVFRKTLALGAICCQPKNLEIWIPPGNVLGRVVQSPTFTQPEFYIEDGNTHQPVFCVEGPANSGFCCYCLPKECYFKIHSGGDLRASIDHKWLASKSQYTTNIYFSDPKLTAKERALILGSAFMLEYMYFQKRF</sequence>
<comment type="function">
    <text evidence="2">May mediate accelerated ATP-independent bidirectional transbilayer migration of phospholipids upon binding calcium ions that results in a loss of phospholipid asymmetry in the plasma membrane.</text>
</comment>
<keyword evidence="2" id="KW-0106">Calcium</keyword>
<evidence type="ECO:0000313" key="4">
    <source>
        <dbReference type="Proteomes" id="UP000295192"/>
    </source>
</evidence>
<evidence type="ECO:0000256" key="1">
    <source>
        <dbReference type="ARBA" id="ARBA00005350"/>
    </source>
</evidence>
<dbReference type="OMA" id="CCQPKSL"/>
<comment type="similarity">
    <text evidence="1 2">Belongs to the phospholipid scramblase family.</text>
</comment>
<name>A0A484BLM0_DRONA</name>
<comment type="cofactor">
    <cofactor evidence="2">
        <name>Ca(2+)</name>
        <dbReference type="ChEBI" id="CHEBI:29108"/>
    </cofactor>
</comment>
<dbReference type="Proteomes" id="UP000295192">
    <property type="component" value="Unassembled WGS sequence"/>
</dbReference>
<dbReference type="GO" id="GO:0017128">
    <property type="term" value="F:phospholipid scramblase activity"/>
    <property type="evidence" value="ECO:0007669"/>
    <property type="project" value="InterPro"/>
</dbReference>
<dbReference type="AlphaFoldDB" id="A0A484BLM0"/>
<keyword evidence="2" id="KW-0564">Palmitate</keyword>
<proteinExistence type="inferred from homology"/>
<dbReference type="GO" id="GO:0005886">
    <property type="term" value="C:plasma membrane"/>
    <property type="evidence" value="ECO:0007669"/>
    <property type="project" value="TreeGrafter"/>
</dbReference>
<dbReference type="STRING" id="7232.A0A484BLM0"/>
<dbReference type="InterPro" id="IPR005552">
    <property type="entry name" value="Scramblase"/>
</dbReference>
<comment type="caution">
    <text evidence="3">The sequence shown here is derived from an EMBL/GenBank/DDBJ whole genome shotgun (WGS) entry which is preliminary data.</text>
</comment>
<dbReference type="OrthoDB" id="444338at2759"/>
<dbReference type="KEGG" id="dnv:108653790"/>
<dbReference type="Pfam" id="PF03803">
    <property type="entry name" value="Scramblase"/>
    <property type="match status" value="1"/>
</dbReference>
<reference evidence="3 4" key="1">
    <citation type="journal article" date="2019" name="J. Hered.">
        <title>An Improved Genome Assembly for Drosophila navojoa, the Basal Species in the mojavensis Cluster.</title>
        <authorList>
            <person name="Vanderlinde T."/>
            <person name="Dupim E.G."/>
            <person name="Nazario-Yepiz N.O."/>
            <person name="Carvalho A.B."/>
        </authorList>
    </citation>
    <scope>NUCLEOTIDE SEQUENCE [LARGE SCALE GENOMIC DNA]</scope>
    <source>
        <strain evidence="3">Navoj_Jal97</strain>
        <tissue evidence="3">Whole organism</tissue>
    </source>
</reference>
<keyword evidence="4" id="KW-1185">Reference proteome</keyword>
<gene>
    <name evidence="3" type="ORF">AWZ03_004614</name>
</gene>
<dbReference type="EMBL" id="LSRL02000028">
    <property type="protein sequence ID" value="TDG48930.1"/>
    <property type="molecule type" value="Genomic_DNA"/>
</dbReference>
<accession>A0A484BLM0</accession>
<dbReference type="PANTHER" id="PTHR23248">
    <property type="entry name" value="PHOSPHOLIPID SCRAMBLASE-RELATED"/>
    <property type="match status" value="1"/>
</dbReference>
<protein>
    <recommendedName>
        <fullName evidence="2">Phospholipid scramblase</fullName>
    </recommendedName>
</protein>
<evidence type="ECO:0000256" key="2">
    <source>
        <dbReference type="RuleBase" id="RU363116"/>
    </source>
</evidence>